<keyword evidence="4" id="KW-1185">Reference proteome</keyword>
<comment type="caution">
    <text evidence="3">The sequence shown here is derived from an EMBL/GenBank/DDBJ whole genome shotgun (WGS) entry which is preliminary data.</text>
</comment>
<dbReference type="Proteomes" id="UP000222542">
    <property type="component" value="Unassembled WGS sequence"/>
</dbReference>
<dbReference type="STRING" id="4072.A0A2G3AMF7"/>
<protein>
    <recommendedName>
        <fullName evidence="2">Expansin-like EG45 domain-containing protein</fullName>
    </recommendedName>
</protein>
<dbReference type="PANTHER" id="PTHR31692:SF105">
    <property type="entry name" value="EXPANSIN-B11-LIKE"/>
    <property type="match status" value="1"/>
</dbReference>
<reference evidence="3 4" key="2">
    <citation type="journal article" date="2017" name="Genome Biol.">
        <title>New reference genome sequences of hot pepper reveal the massive evolution of plant disease-resistance genes by retroduplication.</title>
        <authorList>
            <person name="Kim S."/>
            <person name="Park J."/>
            <person name="Yeom S.I."/>
            <person name="Kim Y.M."/>
            <person name="Seo E."/>
            <person name="Kim K.T."/>
            <person name="Kim M.S."/>
            <person name="Lee J.M."/>
            <person name="Cheong K."/>
            <person name="Shin H.S."/>
            <person name="Kim S.B."/>
            <person name="Han K."/>
            <person name="Lee J."/>
            <person name="Park M."/>
            <person name="Lee H.A."/>
            <person name="Lee H.Y."/>
            <person name="Lee Y."/>
            <person name="Oh S."/>
            <person name="Lee J.H."/>
            <person name="Choi E."/>
            <person name="Choi E."/>
            <person name="Lee S.E."/>
            <person name="Jeon J."/>
            <person name="Kim H."/>
            <person name="Choi G."/>
            <person name="Song H."/>
            <person name="Lee J."/>
            <person name="Lee S.C."/>
            <person name="Kwon J.K."/>
            <person name="Lee H.Y."/>
            <person name="Koo N."/>
            <person name="Hong Y."/>
            <person name="Kim R.W."/>
            <person name="Kang W.H."/>
            <person name="Huh J.H."/>
            <person name="Kang B.C."/>
            <person name="Yang T.J."/>
            <person name="Lee Y.H."/>
            <person name="Bennetzen J.L."/>
            <person name="Choi D."/>
        </authorList>
    </citation>
    <scope>NUCLEOTIDE SEQUENCE [LARGE SCALE GENOMIC DNA]</scope>
    <source>
        <strain evidence="4">cv. CM334</strain>
    </source>
</reference>
<keyword evidence="1" id="KW-0472">Membrane</keyword>
<dbReference type="Gramene" id="PHT95421">
    <property type="protein sequence ID" value="PHT95421"/>
    <property type="gene ID" value="T459_03303"/>
</dbReference>
<dbReference type="InterPro" id="IPR007112">
    <property type="entry name" value="Expansin/allergen_DPBB_dom"/>
</dbReference>
<dbReference type="Gene3D" id="2.60.40.760">
    <property type="entry name" value="Expansin, cellulose-binding-like domain"/>
    <property type="match status" value="1"/>
</dbReference>
<keyword evidence="1" id="KW-0812">Transmembrane</keyword>
<dbReference type="Gene3D" id="2.40.40.10">
    <property type="entry name" value="RlpA-like domain"/>
    <property type="match status" value="1"/>
</dbReference>
<feature type="transmembrane region" description="Helical" evidence="1">
    <location>
        <begin position="31"/>
        <end position="51"/>
    </location>
</feature>
<keyword evidence="1" id="KW-1133">Transmembrane helix</keyword>
<feature type="domain" description="Expansin-like EG45" evidence="2">
    <location>
        <begin position="110"/>
        <end position="169"/>
    </location>
</feature>
<organism evidence="3 4">
    <name type="scientific">Capsicum annuum</name>
    <name type="common">Capsicum pepper</name>
    <dbReference type="NCBI Taxonomy" id="4072"/>
    <lineage>
        <taxon>Eukaryota</taxon>
        <taxon>Viridiplantae</taxon>
        <taxon>Streptophyta</taxon>
        <taxon>Embryophyta</taxon>
        <taxon>Tracheophyta</taxon>
        <taxon>Spermatophyta</taxon>
        <taxon>Magnoliopsida</taxon>
        <taxon>eudicotyledons</taxon>
        <taxon>Gunneridae</taxon>
        <taxon>Pentapetalae</taxon>
        <taxon>asterids</taxon>
        <taxon>lamiids</taxon>
        <taxon>Solanales</taxon>
        <taxon>Solanaceae</taxon>
        <taxon>Solanoideae</taxon>
        <taxon>Capsiceae</taxon>
        <taxon>Capsicum</taxon>
    </lineage>
</organism>
<dbReference type="EMBL" id="AYRZ02000001">
    <property type="protein sequence ID" value="PHT95421.1"/>
    <property type="molecule type" value="Genomic_DNA"/>
</dbReference>
<proteinExistence type="predicted"/>
<evidence type="ECO:0000259" key="2">
    <source>
        <dbReference type="PROSITE" id="PS50842"/>
    </source>
</evidence>
<evidence type="ECO:0000313" key="4">
    <source>
        <dbReference type="Proteomes" id="UP000222542"/>
    </source>
</evidence>
<dbReference type="InterPro" id="IPR036749">
    <property type="entry name" value="Expansin_CBD_sf"/>
</dbReference>
<gene>
    <name evidence="3" type="ORF">T459_03303</name>
</gene>
<accession>A0A2G3AMF7</accession>
<evidence type="ECO:0000256" key="1">
    <source>
        <dbReference type="SAM" id="Phobius"/>
    </source>
</evidence>
<dbReference type="AlphaFoldDB" id="A0A2G3AMF7"/>
<sequence length="220" mass="24178">MQYRFIMQLTKYSIEVVVDPMITHIQLRTSIVGTCGMALLVGLALLELVVWCGLDDMVDPVWDVAILRDSMRQLQKEVHDLHWELAAVRPPLNSYVSAGNGPLFRSLLPGYPVTVTITDECPSCSGAVHFDLKGTSMGAMAKPGQANALRNLRNIAISYQRVPCQYRNTKIAFKVAPGSNPNFLSVNVQFQSGDGDLNLVDFLPSRSTKSIIANHVFGAT</sequence>
<reference evidence="3 4" key="1">
    <citation type="journal article" date="2014" name="Nat. Genet.">
        <title>Genome sequence of the hot pepper provides insights into the evolution of pungency in Capsicum species.</title>
        <authorList>
            <person name="Kim S."/>
            <person name="Park M."/>
            <person name="Yeom S.I."/>
            <person name="Kim Y.M."/>
            <person name="Lee J.M."/>
            <person name="Lee H.A."/>
            <person name="Seo E."/>
            <person name="Choi J."/>
            <person name="Cheong K."/>
            <person name="Kim K.T."/>
            <person name="Jung K."/>
            <person name="Lee G.W."/>
            <person name="Oh S.K."/>
            <person name="Bae C."/>
            <person name="Kim S.B."/>
            <person name="Lee H.Y."/>
            <person name="Kim S.Y."/>
            <person name="Kim M.S."/>
            <person name="Kang B.C."/>
            <person name="Jo Y.D."/>
            <person name="Yang H.B."/>
            <person name="Jeong H.J."/>
            <person name="Kang W.H."/>
            <person name="Kwon J.K."/>
            <person name="Shin C."/>
            <person name="Lim J.Y."/>
            <person name="Park J.H."/>
            <person name="Huh J.H."/>
            <person name="Kim J.S."/>
            <person name="Kim B.D."/>
            <person name="Cohen O."/>
            <person name="Paran I."/>
            <person name="Suh M.C."/>
            <person name="Lee S.B."/>
            <person name="Kim Y.K."/>
            <person name="Shin Y."/>
            <person name="Noh S.J."/>
            <person name="Park J."/>
            <person name="Seo Y.S."/>
            <person name="Kwon S.Y."/>
            <person name="Kim H.A."/>
            <person name="Park J.M."/>
            <person name="Kim H.J."/>
            <person name="Choi S.B."/>
            <person name="Bosland P.W."/>
            <person name="Reeves G."/>
            <person name="Jo S.H."/>
            <person name="Lee B.W."/>
            <person name="Cho H.T."/>
            <person name="Choi H.S."/>
            <person name="Lee M.S."/>
            <person name="Yu Y."/>
            <person name="Do Choi Y."/>
            <person name="Park B.S."/>
            <person name="van Deynze A."/>
            <person name="Ashrafi H."/>
            <person name="Hill T."/>
            <person name="Kim W.T."/>
            <person name="Pai H.S."/>
            <person name="Ahn H.K."/>
            <person name="Yeam I."/>
            <person name="Giovannoni J.J."/>
            <person name="Rose J.K."/>
            <person name="Sorensen I."/>
            <person name="Lee S.J."/>
            <person name="Kim R.W."/>
            <person name="Choi I.Y."/>
            <person name="Choi B.S."/>
            <person name="Lim J.S."/>
            <person name="Lee Y.H."/>
            <person name="Choi D."/>
        </authorList>
    </citation>
    <scope>NUCLEOTIDE SEQUENCE [LARGE SCALE GENOMIC DNA]</scope>
    <source>
        <strain evidence="4">cv. CM334</strain>
    </source>
</reference>
<dbReference type="SUPFAM" id="SSF50685">
    <property type="entry name" value="Barwin-like endoglucanases"/>
    <property type="match status" value="1"/>
</dbReference>
<dbReference type="PANTHER" id="PTHR31692">
    <property type="entry name" value="EXPANSIN-B3"/>
    <property type="match status" value="1"/>
</dbReference>
<dbReference type="PROSITE" id="PS50842">
    <property type="entry name" value="EXPANSIN_EG45"/>
    <property type="match status" value="1"/>
</dbReference>
<evidence type="ECO:0000313" key="3">
    <source>
        <dbReference type="EMBL" id="PHT95421.1"/>
    </source>
</evidence>
<dbReference type="InterPro" id="IPR036908">
    <property type="entry name" value="RlpA-like_sf"/>
</dbReference>
<name>A0A2G3AMF7_CAPAN</name>